<dbReference type="EMBL" id="CP053587">
    <property type="protein sequence ID" value="WNZ28019.1"/>
    <property type="molecule type" value="Genomic_DNA"/>
</dbReference>
<dbReference type="InterPro" id="IPR009200">
    <property type="entry name" value="DUF1269_membrane"/>
</dbReference>
<reference evidence="1" key="1">
    <citation type="submission" date="2020-05" db="EMBL/GenBank/DDBJ databases">
        <authorList>
            <person name="Zhu T."/>
            <person name="Keshari N."/>
            <person name="Lu X."/>
        </authorList>
    </citation>
    <scope>NUCLEOTIDE SEQUENCE</scope>
    <source>
        <strain evidence="1">NK1-12</strain>
    </source>
</reference>
<organism evidence="1">
    <name type="scientific">Leptolyngbya sp. NK1-12</name>
    <dbReference type="NCBI Taxonomy" id="2547451"/>
    <lineage>
        <taxon>Bacteria</taxon>
        <taxon>Bacillati</taxon>
        <taxon>Cyanobacteriota</taxon>
        <taxon>Cyanophyceae</taxon>
        <taxon>Leptolyngbyales</taxon>
        <taxon>Leptolyngbyaceae</taxon>
        <taxon>Leptolyngbya group</taxon>
        <taxon>Leptolyngbya</taxon>
    </lineage>
</organism>
<dbReference type="AlphaFoldDB" id="A0AA97AKN8"/>
<accession>A0AA97AKN8</accession>
<protein>
    <submittedName>
        <fullName evidence="1">DUF1269 domain-containing protein</fullName>
    </submittedName>
</protein>
<gene>
    <name evidence="1" type="ORF">HJG54_33675</name>
</gene>
<proteinExistence type="predicted"/>
<sequence>MMETPVQVIVAAFSTPEGASEVMDSLKQGKKDGLIGIVDAAVVVKDADGKVKITDSKRRTAKGLVTGGLVGGLVGLLAAPPVGAAALGGGVIGALVGKLRSAPLKAEMKSISSALPPGSSAIVATIEHSWVSQLQTALIADGAQLIHDSIQADIAEQLNAGGNVLYTAGSGSLGSGVVRMAGTETDTQVGGVLVGENGTIVDNAVITNEPLEETVAG</sequence>
<evidence type="ECO:0000313" key="1">
    <source>
        <dbReference type="EMBL" id="WNZ28019.1"/>
    </source>
</evidence>
<name>A0AA97AKN8_9CYAN</name>
<dbReference type="Pfam" id="PF06897">
    <property type="entry name" value="DUF1269"/>
    <property type="match status" value="1"/>
</dbReference>